<dbReference type="Proteomes" id="UP000181969">
    <property type="component" value="Unassembled WGS sequence"/>
</dbReference>
<feature type="region of interest" description="Disordered" evidence="5">
    <location>
        <begin position="1019"/>
        <end position="1043"/>
    </location>
</feature>
<feature type="compositionally biased region" description="Low complexity" evidence="5">
    <location>
        <begin position="934"/>
        <end position="954"/>
    </location>
</feature>
<dbReference type="Pfam" id="PF00746">
    <property type="entry name" value="Gram_pos_anchor"/>
    <property type="match status" value="1"/>
</dbReference>
<proteinExistence type="predicted"/>
<feature type="region of interest" description="Disordered" evidence="5">
    <location>
        <begin position="1295"/>
        <end position="1321"/>
    </location>
</feature>
<evidence type="ECO:0000313" key="8">
    <source>
        <dbReference type="EMBL" id="SFL46619.1"/>
    </source>
</evidence>
<feature type="region of interest" description="Disordered" evidence="5">
    <location>
        <begin position="746"/>
        <end position="772"/>
    </location>
</feature>
<feature type="compositionally biased region" description="Polar residues" evidence="5">
    <location>
        <begin position="1022"/>
        <end position="1032"/>
    </location>
</feature>
<name>A0A1I4HWN7_9LACT</name>
<gene>
    <name evidence="8" type="ORF">SAMN05216438_11130</name>
</gene>
<keyword evidence="6" id="KW-0472">Membrane</keyword>
<evidence type="ECO:0000256" key="3">
    <source>
        <dbReference type="ARBA" id="ARBA00022729"/>
    </source>
</evidence>
<evidence type="ECO:0000256" key="5">
    <source>
        <dbReference type="SAM" id="MobiDB-lite"/>
    </source>
</evidence>
<dbReference type="InterPro" id="IPR013783">
    <property type="entry name" value="Ig-like_fold"/>
</dbReference>
<feature type="compositionally biased region" description="Polar residues" evidence="5">
    <location>
        <begin position="1523"/>
        <end position="1533"/>
    </location>
</feature>
<dbReference type="InterPro" id="IPR046762">
    <property type="entry name" value="pAdhesive_17"/>
</dbReference>
<dbReference type="NCBIfam" id="NF033510">
    <property type="entry name" value="Ca_tandemer"/>
    <property type="match status" value="15"/>
</dbReference>
<dbReference type="PROSITE" id="PS50847">
    <property type="entry name" value="GRAM_POS_ANCHORING"/>
    <property type="match status" value="1"/>
</dbReference>
<organism evidence="8 9">
    <name type="scientific">Lactococcus garvieae</name>
    <dbReference type="NCBI Taxonomy" id="1363"/>
    <lineage>
        <taxon>Bacteria</taxon>
        <taxon>Bacillati</taxon>
        <taxon>Bacillota</taxon>
        <taxon>Bacilli</taxon>
        <taxon>Lactobacillales</taxon>
        <taxon>Streptococcaceae</taxon>
        <taxon>Lactococcus</taxon>
    </lineage>
</organism>
<protein>
    <submittedName>
        <fullName evidence="8">LPXTG-motif cell wall anchor domain-containing protein</fullName>
    </submittedName>
</protein>
<dbReference type="Gene3D" id="2.60.40.10">
    <property type="entry name" value="Immunoglobulins"/>
    <property type="match status" value="15"/>
</dbReference>
<evidence type="ECO:0000256" key="4">
    <source>
        <dbReference type="ARBA" id="ARBA00023088"/>
    </source>
</evidence>
<dbReference type="Pfam" id="PF17936">
    <property type="entry name" value="Big_6"/>
    <property type="match status" value="15"/>
</dbReference>
<feature type="compositionally biased region" description="Polar residues" evidence="5">
    <location>
        <begin position="868"/>
        <end position="880"/>
    </location>
</feature>
<evidence type="ECO:0000259" key="7">
    <source>
        <dbReference type="PROSITE" id="PS50847"/>
    </source>
</evidence>
<keyword evidence="6" id="KW-0812">Transmembrane</keyword>
<evidence type="ECO:0000256" key="1">
    <source>
        <dbReference type="ARBA" id="ARBA00022512"/>
    </source>
</evidence>
<dbReference type="NCBIfam" id="TIGR01167">
    <property type="entry name" value="LPXTG_anchor"/>
    <property type="match status" value="1"/>
</dbReference>
<evidence type="ECO:0000256" key="6">
    <source>
        <dbReference type="SAM" id="Phobius"/>
    </source>
</evidence>
<feature type="region of interest" description="Disordered" evidence="5">
    <location>
        <begin position="476"/>
        <end position="498"/>
    </location>
</feature>
<keyword evidence="2" id="KW-0964">Secreted</keyword>
<feature type="region of interest" description="Disordered" evidence="5">
    <location>
        <begin position="386"/>
        <end position="408"/>
    </location>
</feature>
<feature type="region of interest" description="Disordered" evidence="5">
    <location>
        <begin position="934"/>
        <end position="961"/>
    </location>
</feature>
<dbReference type="EMBL" id="FOTJ01000011">
    <property type="protein sequence ID" value="SFL46619.1"/>
    <property type="molecule type" value="Genomic_DNA"/>
</dbReference>
<feature type="compositionally biased region" description="Polar residues" evidence="5">
    <location>
        <begin position="320"/>
        <end position="329"/>
    </location>
</feature>
<feature type="region of interest" description="Disordered" evidence="5">
    <location>
        <begin position="1384"/>
        <end position="1414"/>
    </location>
</feature>
<feature type="region of interest" description="Disordered" evidence="5">
    <location>
        <begin position="293"/>
        <end position="329"/>
    </location>
</feature>
<evidence type="ECO:0000256" key="2">
    <source>
        <dbReference type="ARBA" id="ARBA00022525"/>
    </source>
</evidence>
<dbReference type="InterPro" id="IPR041498">
    <property type="entry name" value="Big_6"/>
</dbReference>
<reference evidence="8 9" key="1">
    <citation type="submission" date="2016-10" db="EMBL/GenBank/DDBJ databases">
        <authorList>
            <person name="de Groot N.N."/>
        </authorList>
    </citation>
    <scope>NUCLEOTIDE SEQUENCE [LARGE SCALE GENOMIC DNA]</scope>
    <source>
        <strain evidence="8 9">M79</strain>
    </source>
</reference>
<feature type="domain" description="Gram-positive cocci surface proteins LPxTG" evidence="7">
    <location>
        <begin position="1613"/>
        <end position="1649"/>
    </location>
</feature>
<keyword evidence="1" id="KW-0134">Cell wall</keyword>
<feature type="region of interest" description="Disordered" evidence="5">
    <location>
        <begin position="657"/>
        <end position="685"/>
    </location>
</feature>
<dbReference type="InterPro" id="IPR019931">
    <property type="entry name" value="LPXTG_anchor"/>
</dbReference>
<keyword evidence="4" id="KW-0572">Peptidoglycan-anchor</keyword>
<sequence>MTKVPLLTGLVGTLNNTLSGLTNIVDTVTSTAGLKFDTSRLYADLNLLSNVMTIDQGAWSQAATLSPDGSMIIVDLDKGLGPILANNVINILQDLKLAVNDLNVTVTGSDPLGTLHLTAATLNTTLAPIKTALTVAIDGVLTPVLNDAGVLTQQLLDVSLLGSTTVNVPTTINIPTTSTTQGTVTSKFVGTIVQSDILDVSLFSGSDSSSNIYWNGLAVLPTPPVISSVTGNSQAGYVVSGTADPGNTVKIINPATGQEIGSGLADSSGNYSITLPAGSIGANADITATATDAGGNVSTPTAGKTPADADTTAPDAPVISSVTGNSTDGYTVTGTAEAGSKVEIKDSTGTVVGSATADGSGNYSVSLPGSVGANADITATATDAAGNVSTPTTGKTPADADTTAPDAPVITGITGNSTDGYVVTGTAEAGSKVEIKDSTGAVIGSATADGSGNYSVSLPGSVGANADITATATDAAGNVSTPTAGKTPADADTTAPDAPVITGITGNSTDGYVVTGTAEAGSKVEIKDSTGTVVGSATADGSGNYSVSLPGSVGANADITAIATDAAGNVSAPTSGKTPADVDTTAPDAPVITGITGNSTDGYTVTGTAEPGSKVEIKDSTGAVIGSATADGSGNYSVSLPGSVGANADITATATDAAGNVSNPTTGKTPVDADTTAPDAPVITGITGNSTDGYVVTGTAEPGSKVEIKDSTGAVIGSATADGSGNYSVSLPASVGPNADITATATDAAGNVSTPTTGKTPADPDTTAPDAPVITGITGNSTDGYVVTGTAEAGSKVEIKDSTGTVVGSATADGSGNYSVNLPGSVGANADITATATDAAGNVSTPTTGKTPADADTTAPDAPVITGITGNSTDGYTVTGTAEPGSKVEIKDSTGTVVGSATADGSGNYSVSLPGSVGANADITATATDAAGNVSTPTAGKTPADADTTAPDAPVISSVTGNSTDGYTVTGTAEAGSKVEIKDSTGAVIGSATADGSGNYSVSLPGSVGANADITATATDASGNVSNPTTGKTPADVDSTAPDAPVITGITGNSTDGYTVTGTAEPGAKVEIKDSTGAVIGSATADGSGNYSVDLPASVGPNANITVTATDAAGNVSNPTTGKTPADPKVLAAPTITNVTGNSTKGYVVTGKTEAGYTVEIKDGSGKVIGSAKADSSGNYSVTLPKGSIGANTALTATAIDAAGNVSAPTSGKTPSDVDTTAPDAPVITGITGNSTDGYVVKGTAEPGSKVEIKDSTGAVIGSATADGSGNYSVSLPGSVGANADITATATDAAGNVSNPTTGKTPADADTTAPDAPVITGITGNSTDGYVVKGTAEPGSKVEIKDSTGAVIGSATADGSGNYSVSLPGSVGANADITATATDAAGNVSTPTSGKTPADPKDTTAPDAPTITNVTGNSTKGYVVTGKAEAGSTVEIKDGSGKVIGSAKADSSGNYSVTLPKGSIGANVDITAIAIDAAGNVSNPTTGKTPADPKDTTVPDSPKVTDVTKNPDGGYDVGGTAEPGSTVTITDGNGNVVGSGKTDDSGHFHVTLPAGSVKPGDILNITATDAAGNESAPSHFQIPANTFVPVTFGGSSGQYLNTLPASYAKGVNLPATGESDNTLPTVIGFSLLAFLSLLLTKLRRKKDVN</sequence>
<feature type="transmembrane region" description="Helical" evidence="6">
    <location>
        <begin position="1622"/>
        <end position="1640"/>
    </location>
</feature>
<feature type="compositionally biased region" description="Low complexity" evidence="5">
    <location>
        <begin position="841"/>
        <end position="863"/>
    </location>
</feature>
<evidence type="ECO:0000313" key="9">
    <source>
        <dbReference type="Proteomes" id="UP000181969"/>
    </source>
</evidence>
<accession>A0A1I4HWN7</accession>
<feature type="compositionally biased region" description="Low complexity" evidence="5">
    <location>
        <begin position="293"/>
        <end position="317"/>
    </location>
</feature>
<keyword evidence="6" id="KW-1133">Transmembrane helix</keyword>
<keyword evidence="3" id="KW-0732">Signal</keyword>
<feature type="region of interest" description="Disordered" evidence="5">
    <location>
        <begin position="1480"/>
        <end position="1544"/>
    </location>
</feature>
<dbReference type="Pfam" id="PF20609">
    <property type="entry name" value="pAdhesive_17"/>
    <property type="match status" value="1"/>
</dbReference>
<feature type="region of interest" description="Disordered" evidence="5">
    <location>
        <begin position="841"/>
        <end position="888"/>
    </location>
</feature>
<feature type="compositionally biased region" description="Low complexity" evidence="5">
    <location>
        <begin position="1305"/>
        <end position="1317"/>
    </location>
</feature>